<evidence type="ECO:0000256" key="7">
    <source>
        <dbReference type="SAM" id="MobiDB-lite"/>
    </source>
</evidence>
<dbReference type="InterPro" id="IPR035638">
    <property type="entry name" value="JIP1_SH3"/>
</dbReference>
<feature type="compositionally biased region" description="Polar residues" evidence="7">
    <location>
        <begin position="545"/>
        <end position="565"/>
    </location>
</feature>
<dbReference type="GO" id="GO:0008432">
    <property type="term" value="F:JUN kinase binding"/>
    <property type="evidence" value="ECO:0007669"/>
    <property type="project" value="TreeGrafter"/>
</dbReference>
<dbReference type="AlphaFoldDB" id="A0A9J7H4Y6"/>
<dbReference type="CDD" id="cd01212">
    <property type="entry name" value="PTB_JIP"/>
    <property type="match status" value="1"/>
</dbReference>
<feature type="region of interest" description="Disordered" evidence="7">
    <location>
        <begin position="1"/>
        <end position="170"/>
    </location>
</feature>
<dbReference type="CDD" id="cd11943">
    <property type="entry name" value="SH3_JIP1"/>
    <property type="match status" value="1"/>
</dbReference>
<comment type="subcellular location">
    <subcellularLocation>
        <location evidence="1">Cytoplasm</location>
    </subcellularLocation>
</comment>
<evidence type="ECO:0000256" key="6">
    <source>
        <dbReference type="PROSITE-ProRule" id="PRU00192"/>
    </source>
</evidence>
<dbReference type="SMART" id="SM00462">
    <property type="entry name" value="PTB"/>
    <property type="match status" value="1"/>
</dbReference>
<feature type="region of interest" description="Disordered" evidence="7">
    <location>
        <begin position="487"/>
        <end position="754"/>
    </location>
</feature>
<dbReference type="InterPro" id="IPR036028">
    <property type="entry name" value="SH3-like_dom_sf"/>
</dbReference>
<feature type="domain" description="PID" evidence="8">
    <location>
        <begin position="949"/>
        <end position="1083"/>
    </location>
</feature>
<feature type="domain" description="SH3" evidence="9">
    <location>
        <begin position="871"/>
        <end position="932"/>
    </location>
</feature>
<dbReference type="SMART" id="SM00326">
    <property type="entry name" value="SH3"/>
    <property type="match status" value="1"/>
</dbReference>
<feature type="compositionally biased region" description="Basic residues" evidence="7">
    <location>
        <begin position="131"/>
        <end position="143"/>
    </location>
</feature>
<feature type="region of interest" description="Disordered" evidence="7">
    <location>
        <begin position="812"/>
        <end position="834"/>
    </location>
</feature>
<keyword evidence="11" id="KW-0808">Transferase</keyword>
<accession>A0A9J7H4Y6</accession>
<sequence>MCQDPVIAGEPSLHDTARVPELPQPTEKPVTNRQKERTSRSLGRNAFRVPVESCGMLGEGGCTQGHRTKASAPRRALGGGAGAGHETPACPGARAGCYRRGRRQSGARSGAAPAPAESEPRGGAASSPRLLLRRRRRRRRCLPRRAPPGWPGLRPGMAERESGLGGGAASPPAASPFLGLHIASPPNFRLVATAYFPYLPPPFHVLGWGARGGSGAETWEVAFPLHLDTENGSGVWLEFPVQQPMQTLPYYVPRFPAQAGGHTPMPGNLLPLGSESSRTVSCYEVPPGSAKVTPIAVSLRILPESANPRPTLSALGGLAEASQTRCGGGACDCVDSEGSSGAPQPPGRAGLSMQLVLKMDSSPDNDSWLEDQWERWLTHDISLEEFEDEDLSEITDECGISLQCKDTLSLRVRAASGEPEWGLHSNSGDFTLGSAYHPGEVTGRCQGRPSVRAAQPPRTGLLSAGGSGNAGSRLQAEMLQMDLIDAAGDTPGAEDDDEEEDDELAAQRQGVGPPKAESGQEPVPRSQGQGPGTGSGDTYRPKRPTTLNLFPQVPRSQDTLNNNSLGKKHSWQDRVSRSSSPLKTGEQTPPHEHICLSDELPPQSSPVPTKDRGTSTDSPCRRSAATQMAPPSGQPATAPGGRGHSHRDRIHYQADVRLEATEEIYLTPVQRPPDPAGPTSTFLPPTESRMSVSSDPDPAVYSTTAGRPHPSISEEDEGFDCLSSPERAEPPGGGWRGSLGEPPPPPRASLSSDTSALSYDSVKYTLVVDEHAQLELVSLRPCFGDYSDESDSATVYDNCASASSPYESAIGEEYEEAPQPRPPTCLSEDSTPDEPDVHFSKKFLNVFMSGRSRSSSAESFGLFSCVINGEEHEQTHRAIFRFVPRHEDELELEVDDPLLVELQAEDYWYEAYNMRTGARGVFPAYYAIEVTKEPEHMAALAKNSDWIDQFRVKFLGSVQVPYHKGNDVLCAAMQKIATTRRLTVHFNPPSSCVLEISVRGVKIGVKADDAQEAKGNKCSHFFQLKNISFCGYHPKNNKYFGFITKHPADHRFACHVFVSEDSTKALAESVGRAFQQFYKQFVEYTCPTEDIYLE</sequence>
<gene>
    <name evidence="11" type="primary">Mapk8ip1</name>
</gene>
<dbReference type="Proteomes" id="UP001108280">
    <property type="component" value="Chromosome 6"/>
</dbReference>
<keyword evidence="11" id="KW-0418">Kinase</keyword>
<dbReference type="SUPFAM" id="SSF50729">
    <property type="entry name" value="PH domain-like"/>
    <property type="match status" value="1"/>
</dbReference>
<feature type="compositionally biased region" description="Polar residues" evidence="7">
    <location>
        <begin position="577"/>
        <end position="587"/>
    </location>
</feature>
<dbReference type="PROSITE" id="PS50002">
    <property type="entry name" value="SH3"/>
    <property type="match status" value="1"/>
</dbReference>
<feature type="compositionally biased region" description="Low complexity" evidence="7">
    <location>
        <begin position="106"/>
        <end position="130"/>
    </location>
</feature>
<organism evidence="10 11">
    <name type="scientific">Cricetulus griseus</name>
    <name type="common">Chinese hamster</name>
    <name type="synonym">Cricetulus barabensis griseus</name>
    <dbReference type="NCBI Taxonomy" id="10029"/>
    <lineage>
        <taxon>Eukaryota</taxon>
        <taxon>Metazoa</taxon>
        <taxon>Chordata</taxon>
        <taxon>Craniata</taxon>
        <taxon>Vertebrata</taxon>
        <taxon>Euteleostomi</taxon>
        <taxon>Mammalia</taxon>
        <taxon>Eutheria</taxon>
        <taxon>Euarchontoglires</taxon>
        <taxon>Glires</taxon>
        <taxon>Rodentia</taxon>
        <taxon>Myomorpha</taxon>
        <taxon>Muroidea</taxon>
        <taxon>Cricetidae</taxon>
        <taxon>Cricetinae</taxon>
        <taxon>Cricetulus</taxon>
    </lineage>
</organism>
<evidence type="ECO:0000313" key="10">
    <source>
        <dbReference type="Proteomes" id="UP001108280"/>
    </source>
</evidence>
<feature type="region of interest" description="Disordered" evidence="7">
    <location>
        <begin position="440"/>
        <end position="471"/>
    </location>
</feature>
<dbReference type="GO" id="GO:0046328">
    <property type="term" value="P:regulation of JNK cascade"/>
    <property type="evidence" value="ECO:0007669"/>
    <property type="project" value="InterPro"/>
</dbReference>
<keyword evidence="10" id="KW-1185">Reference proteome</keyword>
<reference evidence="10" key="1">
    <citation type="journal article" date="2018" name="Biotechnol. Bioeng.">
        <title>A reference genome of the Chinese hamster based on a hybrid assembly strategy.</title>
        <authorList>
            <person name="Rupp O."/>
            <person name="MacDonald M.L."/>
            <person name="Li S."/>
            <person name="Dhiman H."/>
            <person name="Polson S."/>
            <person name="Griep S."/>
            <person name="Heffner K."/>
            <person name="Hernandez I."/>
            <person name="Brinkrolf K."/>
            <person name="Jadhav V."/>
            <person name="Samoudi M."/>
            <person name="Hao H."/>
            <person name="Kingham B."/>
            <person name="Goesmann A."/>
            <person name="Betenbaugh M.J."/>
            <person name="Lewis N.E."/>
            <person name="Borth N."/>
            <person name="Lee K.H."/>
        </authorList>
    </citation>
    <scope>NUCLEOTIDE SEQUENCE [LARGE SCALE GENOMIC DNA]</scope>
    <source>
        <strain evidence="10">17A/GY</strain>
    </source>
</reference>
<dbReference type="GO" id="GO:0007254">
    <property type="term" value="P:JNK cascade"/>
    <property type="evidence" value="ECO:0007669"/>
    <property type="project" value="TreeGrafter"/>
</dbReference>
<dbReference type="GO" id="GO:0005078">
    <property type="term" value="F:MAP-kinase scaffold activity"/>
    <property type="evidence" value="ECO:0007669"/>
    <property type="project" value="TreeGrafter"/>
</dbReference>
<proteinExistence type="inferred from homology"/>
<dbReference type="GO" id="GO:0016301">
    <property type="term" value="F:kinase activity"/>
    <property type="evidence" value="ECO:0007669"/>
    <property type="project" value="UniProtKB-KW"/>
</dbReference>
<dbReference type="Pfam" id="PF00640">
    <property type="entry name" value="PID"/>
    <property type="match status" value="1"/>
</dbReference>
<dbReference type="CTD" id="9479"/>
<comment type="similarity">
    <text evidence="2">Belongs to the JIP scaffold family.</text>
</comment>
<dbReference type="InterPro" id="IPR047178">
    <property type="entry name" value="JIP1_scaffold"/>
</dbReference>
<dbReference type="Gene3D" id="2.30.29.30">
    <property type="entry name" value="Pleckstrin-homology domain (PH domain)/Phosphotyrosine-binding domain (PTB)"/>
    <property type="match status" value="1"/>
</dbReference>
<dbReference type="PROSITE" id="PS01179">
    <property type="entry name" value="PID"/>
    <property type="match status" value="1"/>
</dbReference>
<dbReference type="RefSeq" id="XP_035302951.1">
    <property type="nucleotide sequence ID" value="XM_035447060.1"/>
</dbReference>
<reference evidence="11" key="3">
    <citation type="submission" date="2025-08" db="UniProtKB">
        <authorList>
            <consortium name="RefSeq"/>
        </authorList>
    </citation>
    <scope>IDENTIFICATION</scope>
    <source>
        <strain evidence="11">17A/GY</strain>
        <tissue evidence="11">Liver</tissue>
    </source>
</reference>
<evidence type="ECO:0000259" key="8">
    <source>
        <dbReference type="PROSITE" id="PS01179"/>
    </source>
</evidence>
<evidence type="ECO:0000256" key="3">
    <source>
        <dbReference type="ARBA" id="ARBA00022443"/>
    </source>
</evidence>
<dbReference type="OrthoDB" id="5965083at2759"/>
<protein>
    <submittedName>
        <fullName evidence="11">C-Jun-amino-terminal kinase-interacting protein 1 isoform X2</fullName>
    </submittedName>
</protein>
<dbReference type="PANTHER" id="PTHR47437">
    <property type="entry name" value="JNK-INTERACTING PROTEIN 1-LIKE PROTEIN"/>
    <property type="match status" value="1"/>
</dbReference>
<evidence type="ECO:0000313" key="11">
    <source>
        <dbReference type="RefSeq" id="XP_035302951.1"/>
    </source>
</evidence>
<reference evidence="10" key="2">
    <citation type="journal article" date="2020" name="Biotechnol. Bioeng.">
        <title>Chromosome-scale scaffolds for the Chinese hamster reference genome assembly to facilitate the study of the CHO epigenome.</title>
        <authorList>
            <person name="Hilliard W."/>
            <person name="MacDonald M."/>
            <person name="Lee K.H."/>
        </authorList>
    </citation>
    <scope>NUCLEOTIDE SEQUENCE [LARGE SCALE GENOMIC DNA]</scope>
    <source>
        <strain evidence="10">17A/GY</strain>
    </source>
</reference>
<evidence type="ECO:0000256" key="1">
    <source>
        <dbReference type="ARBA" id="ARBA00004496"/>
    </source>
</evidence>
<evidence type="ECO:0000256" key="5">
    <source>
        <dbReference type="ARBA" id="ARBA00022553"/>
    </source>
</evidence>
<keyword evidence="5" id="KW-0597">Phosphoprotein</keyword>
<evidence type="ECO:0000259" key="9">
    <source>
        <dbReference type="PROSITE" id="PS50002"/>
    </source>
</evidence>
<dbReference type="GO" id="GO:0005737">
    <property type="term" value="C:cytoplasm"/>
    <property type="evidence" value="ECO:0007669"/>
    <property type="project" value="UniProtKB-SubCell"/>
</dbReference>
<feature type="compositionally biased region" description="Acidic residues" evidence="7">
    <location>
        <begin position="492"/>
        <end position="504"/>
    </location>
</feature>
<dbReference type="Pfam" id="PF14604">
    <property type="entry name" value="SH3_9"/>
    <property type="match status" value="1"/>
</dbReference>
<feature type="compositionally biased region" description="Basic and acidic residues" evidence="7">
    <location>
        <begin position="650"/>
        <end position="660"/>
    </location>
</feature>
<dbReference type="FunFam" id="2.30.29.30:FF:000108">
    <property type="entry name" value="C-Jun-amino-terminal kinase-interacting protein 1 isoform X2"/>
    <property type="match status" value="1"/>
</dbReference>
<dbReference type="GeneID" id="100774647"/>
<evidence type="ECO:0000256" key="4">
    <source>
        <dbReference type="ARBA" id="ARBA00022490"/>
    </source>
</evidence>
<dbReference type="Gene3D" id="2.30.30.40">
    <property type="entry name" value="SH3 Domains"/>
    <property type="match status" value="1"/>
</dbReference>
<dbReference type="InterPro" id="IPR006020">
    <property type="entry name" value="PTB/PI_dom"/>
</dbReference>
<dbReference type="InterPro" id="IPR001452">
    <property type="entry name" value="SH3_domain"/>
</dbReference>
<dbReference type="SUPFAM" id="SSF50044">
    <property type="entry name" value="SH3-domain"/>
    <property type="match status" value="1"/>
</dbReference>
<dbReference type="KEGG" id="cge:100774647"/>
<dbReference type="PANTHER" id="PTHR47437:SF3">
    <property type="entry name" value="C-JUN-AMINO-TERMINAL KINASE-INTERACTING PROTEIN 1"/>
    <property type="match status" value="1"/>
</dbReference>
<dbReference type="FunFam" id="2.30.30.40:FF:000032">
    <property type="entry name" value="Putative C-Jun-amino-terminal kinase-interacting protein 2"/>
    <property type="match status" value="1"/>
</dbReference>
<dbReference type="InterPro" id="IPR011993">
    <property type="entry name" value="PH-like_dom_sf"/>
</dbReference>
<feature type="compositionally biased region" description="Polar residues" evidence="7">
    <location>
        <begin position="678"/>
        <end position="694"/>
    </location>
</feature>
<keyword evidence="3 6" id="KW-0728">SH3 domain</keyword>
<evidence type="ECO:0000256" key="2">
    <source>
        <dbReference type="ARBA" id="ARBA00009866"/>
    </source>
</evidence>
<name>A0A9J7H4Y6_CRIGR</name>
<keyword evidence="4" id="KW-0963">Cytoplasm</keyword>